<dbReference type="PANTHER" id="PTHR37302:SF1">
    <property type="entry name" value="PROTEIN DINB"/>
    <property type="match status" value="1"/>
</dbReference>
<comment type="caution">
    <text evidence="3">The sequence shown here is derived from an EMBL/GenBank/DDBJ whole genome shotgun (WGS) entry which is preliminary data.</text>
</comment>
<accession>A0ABT4XVM4</accession>
<organism evidence="3 4">
    <name type="scientific">Thalassococcus lentus</name>
    <dbReference type="NCBI Taxonomy" id="1210524"/>
    <lineage>
        <taxon>Bacteria</taxon>
        <taxon>Pseudomonadati</taxon>
        <taxon>Pseudomonadota</taxon>
        <taxon>Alphaproteobacteria</taxon>
        <taxon>Rhodobacterales</taxon>
        <taxon>Roseobacteraceae</taxon>
        <taxon>Thalassococcus</taxon>
    </lineage>
</organism>
<dbReference type="RefSeq" id="WP_271433364.1">
    <property type="nucleotide sequence ID" value="NZ_JAQIOY010000006.1"/>
</dbReference>
<evidence type="ECO:0000256" key="1">
    <source>
        <dbReference type="ARBA" id="ARBA00008635"/>
    </source>
</evidence>
<dbReference type="Gene3D" id="1.20.120.450">
    <property type="entry name" value="dinb family like domain"/>
    <property type="match status" value="1"/>
</dbReference>
<evidence type="ECO:0000256" key="2">
    <source>
        <dbReference type="ARBA" id="ARBA00022723"/>
    </source>
</evidence>
<proteinExistence type="inferred from homology"/>
<gene>
    <name evidence="3" type="ORF">PFY00_14835</name>
</gene>
<keyword evidence="4" id="KW-1185">Reference proteome</keyword>
<dbReference type="EMBL" id="JAQIOY010000006">
    <property type="protein sequence ID" value="MDA7426007.1"/>
    <property type="molecule type" value="Genomic_DNA"/>
</dbReference>
<dbReference type="InterPro" id="IPR007837">
    <property type="entry name" value="DinB"/>
</dbReference>
<evidence type="ECO:0000313" key="3">
    <source>
        <dbReference type="EMBL" id="MDA7426007.1"/>
    </source>
</evidence>
<reference evidence="3 4" key="1">
    <citation type="submission" date="2023-01" db="EMBL/GenBank/DDBJ databases">
        <title>Thalassococcus onchidii sp. nov., isolated from a marine invertebrate from the South China Sea.</title>
        <authorList>
            <person name="Xu S."/>
            <person name="Liu Z."/>
            <person name="Xu Y."/>
        </authorList>
    </citation>
    <scope>NUCLEOTIDE SEQUENCE [LARGE SCALE GENOMIC DNA]</scope>
    <source>
        <strain evidence="3 4">KCTC 32084</strain>
    </source>
</reference>
<dbReference type="Pfam" id="PF05163">
    <property type="entry name" value="DinB"/>
    <property type="match status" value="1"/>
</dbReference>
<dbReference type="SUPFAM" id="SSF109854">
    <property type="entry name" value="DinB/YfiT-like putative metalloenzymes"/>
    <property type="match status" value="1"/>
</dbReference>
<comment type="similarity">
    <text evidence="1">Belongs to the DinB family.</text>
</comment>
<dbReference type="PANTHER" id="PTHR37302">
    <property type="entry name" value="SLR1116 PROTEIN"/>
    <property type="match status" value="1"/>
</dbReference>
<sequence length="172" mass="19011">MILTPEYVLGMARYNGWQNSQLKACMAELDDKALRKNRKAFFGSILGTANHLLLGDQLWLSRLADFAAPQVGADAGVSLCEDAAAWEIERFRTDSALLAWAEKIGAIDLAGQTSWHSAIVGQDFTRPTAQCVMHMFNHQTHHRGQIHAMLTAAGVKAPVSDYIFMPQEGPWL</sequence>
<dbReference type="Proteomes" id="UP001210720">
    <property type="component" value="Unassembled WGS sequence"/>
</dbReference>
<keyword evidence="2" id="KW-0479">Metal-binding</keyword>
<evidence type="ECO:0000313" key="4">
    <source>
        <dbReference type="Proteomes" id="UP001210720"/>
    </source>
</evidence>
<name>A0ABT4XVM4_9RHOB</name>
<protein>
    <submittedName>
        <fullName evidence="3">Damage-inducible protein DinB</fullName>
    </submittedName>
</protein>
<dbReference type="InterPro" id="IPR034660">
    <property type="entry name" value="DinB/YfiT-like"/>
</dbReference>